<keyword evidence="3" id="KW-0433">Leucine-rich repeat</keyword>
<keyword evidence="10 13" id="KW-0472">Membrane</keyword>
<dbReference type="InterPro" id="IPR013210">
    <property type="entry name" value="LRR_N_plant-typ"/>
</dbReference>
<dbReference type="GO" id="GO:0005524">
    <property type="term" value="F:ATP binding"/>
    <property type="evidence" value="ECO:0007669"/>
    <property type="project" value="UniProtKB-KW"/>
</dbReference>
<dbReference type="Pfam" id="PF00560">
    <property type="entry name" value="LRR_1"/>
    <property type="match status" value="6"/>
</dbReference>
<feature type="compositionally biased region" description="Polar residues" evidence="12">
    <location>
        <begin position="661"/>
        <end position="672"/>
    </location>
</feature>
<evidence type="ECO:0000259" key="14">
    <source>
        <dbReference type="PROSITE" id="PS50011"/>
    </source>
</evidence>
<dbReference type="AlphaFoldDB" id="A0AAQ3MJ22"/>
<feature type="region of interest" description="Disordered" evidence="12">
    <location>
        <begin position="683"/>
        <end position="711"/>
    </location>
</feature>
<feature type="region of interest" description="Disordered" evidence="12">
    <location>
        <begin position="653"/>
        <end position="672"/>
    </location>
</feature>
<dbReference type="Proteomes" id="UP001374535">
    <property type="component" value="Chromosome 11"/>
</dbReference>
<protein>
    <recommendedName>
        <fullName evidence="14">Protein kinase domain-containing protein</fullName>
    </recommendedName>
</protein>
<dbReference type="FunFam" id="3.30.200.20:FF:000486">
    <property type="entry name" value="Leucine-rich repeat receptor-like protein kinase"/>
    <property type="match status" value="1"/>
</dbReference>
<keyword evidence="11" id="KW-0675">Receptor</keyword>
<dbReference type="InterPro" id="IPR032675">
    <property type="entry name" value="LRR_dom_sf"/>
</dbReference>
<keyword evidence="8" id="KW-0067">ATP-binding</keyword>
<keyword evidence="5" id="KW-0732">Signal</keyword>
<reference evidence="15 16" key="1">
    <citation type="journal article" date="2023" name="Life. Sci Alliance">
        <title>Evolutionary insights into 3D genome organization and epigenetic landscape of Vigna mungo.</title>
        <authorList>
            <person name="Junaid A."/>
            <person name="Singh B."/>
            <person name="Bhatia S."/>
        </authorList>
    </citation>
    <scope>NUCLEOTIDE SEQUENCE [LARGE SCALE GENOMIC DNA]</scope>
    <source>
        <strain evidence="15">Urdbean</strain>
    </source>
</reference>
<comment type="subcellular location">
    <subcellularLocation>
        <location evidence="1">Membrane</location>
        <topology evidence="1">Single-pass membrane protein</topology>
    </subcellularLocation>
</comment>
<dbReference type="Gene3D" id="3.80.10.10">
    <property type="entry name" value="Ribonuclease Inhibitor"/>
    <property type="match status" value="4"/>
</dbReference>
<dbReference type="GO" id="GO:0004672">
    <property type="term" value="F:protein kinase activity"/>
    <property type="evidence" value="ECO:0007669"/>
    <property type="project" value="InterPro"/>
</dbReference>
<dbReference type="Gene3D" id="3.30.200.20">
    <property type="entry name" value="Phosphorylase Kinase, domain 1"/>
    <property type="match status" value="1"/>
</dbReference>
<name>A0AAQ3MJ22_VIGMU</name>
<evidence type="ECO:0000256" key="9">
    <source>
        <dbReference type="ARBA" id="ARBA00022989"/>
    </source>
</evidence>
<keyword evidence="9 13" id="KW-1133">Transmembrane helix</keyword>
<evidence type="ECO:0000256" key="6">
    <source>
        <dbReference type="ARBA" id="ARBA00022737"/>
    </source>
</evidence>
<dbReference type="InterPro" id="IPR011009">
    <property type="entry name" value="Kinase-like_dom_sf"/>
</dbReference>
<evidence type="ECO:0000256" key="7">
    <source>
        <dbReference type="ARBA" id="ARBA00022741"/>
    </source>
</evidence>
<gene>
    <name evidence="15" type="ORF">V8G54_037526</name>
</gene>
<evidence type="ECO:0000256" key="1">
    <source>
        <dbReference type="ARBA" id="ARBA00004167"/>
    </source>
</evidence>
<dbReference type="InterPro" id="IPR053059">
    <property type="entry name" value="Inactive_SerThr-Kinase_ABA"/>
</dbReference>
<evidence type="ECO:0000256" key="5">
    <source>
        <dbReference type="ARBA" id="ARBA00022729"/>
    </source>
</evidence>
<dbReference type="SUPFAM" id="SSF52058">
    <property type="entry name" value="L domain-like"/>
    <property type="match status" value="2"/>
</dbReference>
<dbReference type="InterPro" id="IPR001245">
    <property type="entry name" value="Ser-Thr/Tyr_kinase_cat_dom"/>
</dbReference>
<sequence>LYPHLLRTIAFPTAETYCASLLLNLFFYSACCPFALTSSGTFSHIVGVGATRKGMQAIWLMLLLLVDIALGNSDIDALLEFKKSIQNDPSGLVFNSWNSKSLNSDGCPRNWYGIWCSEGSVISITLDNAGLVGDFNFHAILGLAMLRNLSAVNNQFTGELSHAAAMESLEYLDLSLNKFNGPLLSNLVQLRKLVYLNLSSNELGGPLSVEFHKFGKLKYLDLHMNNFSGDIMHIFYQMGSVLYVDLSSNRFSGALDLGLVDESFLSSIQYLNVSHNSLSGELFVHDGMPYLDNLEVFDASNNQLEGNIPSFTFVVSLRILRLAFNQLTGLLPEALLKENSMMLSELDLSQNKLEGPIGIITSVTLRKLNLSSNKLSGSLPLRVGHCAVIDFSNNTLSGNFSRIGYWGNYVEVVQLSTNTLIGMLANETSQFLRLTELKASNNLLEGFLPPNLGTYPELKEIDLSLNQLSGFLLPSFFYSTKLINLNLSNNKFSGSIPIQFQPPNTPLVSTENISLVFLDLSNNNLSGPLPSNMSRLQNLAYLNLCNNKLEGVIPDDLPDELRALNVSFNNFSGVVPENLQHFPESAFHPGNTMLVFPHSQSSPKDASNLGLREHRLHRRSATRIALIACLVAGAFVMAFVGIIVYYKVHHEKERTSKQNEARGSTQEGTFTSNIETVYRNLEALPPSQRGSSDAARNIHPVGEKPMGLGRSELGKDEEEMYSPMSILSPSNPSSSKSYQFENPDSLQVSSPDKLVGDLHIFDGSLVLTAEELSCAPAEVIGRSCHGTLYKATLDSGHSLAVKWLREGITKGKKELAREIKKLGTIKHPNLVSVQGYYLGPKEHEKLIISNYMNAHSLDIYLHEVDKANLDPLTLDERVRVAIEVALCLHFLHDEKAIPHGNLKSTNILLETPNKNVLLTDYSLHRILTTAGTTEQVLNAGALGYRPPEFARSSKPCPSLTSDVYAFGVVLLELITGRNSGEIVSGIPGVVDLTDWVRFLAEQERWSQCFDRFLLVEKHNGEKPSKVLDEMLKVALRCILPASDRPNMKTVSDDLSTIIR</sequence>
<dbReference type="InterPro" id="IPR001611">
    <property type="entry name" value="Leu-rich_rpt"/>
</dbReference>
<organism evidence="15 16">
    <name type="scientific">Vigna mungo</name>
    <name type="common">Black gram</name>
    <name type="synonym">Phaseolus mungo</name>
    <dbReference type="NCBI Taxonomy" id="3915"/>
    <lineage>
        <taxon>Eukaryota</taxon>
        <taxon>Viridiplantae</taxon>
        <taxon>Streptophyta</taxon>
        <taxon>Embryophyta</taxon>
        <taxon>Tracheophyta</taxon>
        <taxon>Spermatophyta</taxon>
        <taxon>Magnoliopsida</taxon>
        <taxon>eudicotyledons</taxon>
        <taxon>Gunneridae</taxon>
        <taxon>Pentapetalae</taxon>
        <taxon>rosids</taxon>
        <taxon>fabids</taxon>
        <taxon>Fabales</taxon>
        <taxon>Fabaceae</taxon>
        <taxon>Papilionoideae</taxon>
        <taxon>50 kb inversion clade</taxon>
        <taxon>NPAAA clade</taxon>
        <taxon>indigoferoid/millettioid clade</taxon>
        <taxon>Phaseoleae</taxon>
        <taxon>Vigna</taxon>
    </lineage>
</organism>
<dbReference type="GO" id="GO:0016020">
    <property type="term" value="C:membrane"/>
    <property type="evidence" value="ECO:0007669"/>
    <property type="project" value="UniProtKB-SubCell"/>
</dbReference>
<dbReference type="InterPro" id="IPR000719">
    <property type="entry name" value="Prot_kinase_dom"/>
</dbReference>
<keyword evidence="4 13" id="KW-0812">Transmembrane</keyword>
<evidence type="ECO:0000256" key="12">
    <source>
        <dbReference type="SAM" id="MobiDB-lite"/>
    </source>
</evidence>
<accession>A0AAQ3MJ22</accession>
<evidence type="ECO:0000313" key="16">
    <source>
        <dbReference type="Proteomes" id="UP001374535"/>
    </source>
</evidence>
<proteinExistence type="predicted"/>
<dbReference type="Pfam" id="PF07714">
    <property type="entry name" value="PK_Tyr_Ser-Thr"/>
    <property type="match status" value="1"/>
</dbReference>
<keyword evidence="7" id="KW-0547">Nucleotide-binding</keyword>
<evidence type="ECO:0000256" key="3">
    <source>
        <dbReference type="ARBA" id="ARBA00022614"/>
    </source>
</evidence>
<evidence type="ECO:0000256" key="4">
    <source>
        <dbReference type="ARBA" id="ARBA00022692"/>
    </source>
</evidence>
<keyword evidence="6" id="KW-0677">Repeat</keyword>
<evidence type="ECO:0000256" key="13">
    <source>
        <dbReference type="SAM" id="Phobius"/>
    </source>
</evidence>
<dbReference type="PANTHER" id="PTHR48003:SF3">
    <property type="entry name" value="LEUCINE-RICH REPEAT PROTEIN KINASE FAMILY PROTEIN"/>
    <property type="match status" value="1"/>
</dbReference>
<evidence type="ECO:0000256" key="8">
    <source>
        <dbReference type="ARBA" id="ARBA00022840"/>
    </source>
</evidence>
<dbReference type="EMBL" id="CP144690">
    <property type="protein sequence ID" value="WVY92012.1"/>
    <property type="molecule type" value="Genomic_DNA"/>
</dbReference>
<keyword evidence="2" id="KW-0597">Phosphoprotein</keyword>
<evidence type="ECO:0000256" key="11">
    <source>
        <dbReference type="ARBA" id="ARBA00023170"/>
    </source>
</evidence>
<evidence type="ECO:0000313" key="15">
    <source>
        <dbReference type="EMBL" id="WVY92012.1"/>
    </source>
</evidence>
<evidence type="ECO:0000256" key="2">
    <source>
        <dbReference type="ARBA" id="ARBA00022553"/>
    </source>
</evidence>
<dbReference type="Gene3D" id="1.10.510.10">
    <property type="entry name" value="Transferase(Phosphotransferase) domain 1"/>
    <property type="match status" value="1"/>
</dbReference>
<feature type="transmembrane region" description="Helical" evidence="13">
    <location>
        <begin position="624"/>
        <end position="646"/>
    </location>
</feature>
<feature type="non-terminal residue" evidence="15">
    <location>
        <position position="1"/>
    </location>
</feature>
<dbReference type="SUPFAM" id="SSF56112">
    <property type="entry name" value="Protein kinase-like (PK-like)"/>
    <property type="match status" value="1"/>
</dbReference>
<dbReference type="PANTHER" id="PTHR48003">
    <property type="entry name" value="OS07G0626500 PROTEIN"/>
    <property type="match status" value="1"/>
</dbReference>
<feature type="domain" description="Protein kinase" evidence="14">
    <location>
        <begin position="774"/>
        <end position="1059"/>
    </location>
</feature>
<evidence type="ECO:0000256" key="10">
    <source>
        <dbReference type="ARBA" id="ARBA00023136"/>
    </source>
</evidence>
<dbReference type="Pfam" id="PF08263">
    <property type="entry name" value="LRRNT_2"/>
    <property type="match status" value="1"/>
</dbReference>
<dbReference type="PROSITE" id="PS50011">
    <property type="entry name" value="PROTEIN_KINASE_DOM"/>
    <property type="match status" value="1"/>
</dbReference>
<keyword evidence="16" id="KW-1185">Reference proteome</keyword>